<evidence type="ECO:0000256" key="1">
    <source>
        <dbReference type="ARBA" id="ARBA00023015"/>
    </source>
</evidence>
<sequence length="344" mass="37075">MTREPARPSSGRPGLAEVAALSGVSIKTASRALNGEGYVAEHTRARVQEAAQRLGYRLNGVARELRRGAAASTLVGLLSGDLANPFYSRLASGLERELRRRGMQLITASTDEDPDTELRITESLIERRVRALVVASTMAEHQHLVAERRHGIPIVFVDRPPVGVAADAVLLDNVDGGRLAAVHLLAAGHRRIGLVGDLSRLSTYRDRAAGFAEAMEDAGLPGWRDHVLEDAHDVAAAERAVRALLARPEPPTAIFATNNRITTGAVRALWRHPRPPALIGFDELDLGDVLEVSVLTHEPEEMGRQAAQLLLGRLDGDDGPPRLVLLPTRLIARASTTQRPGPGH</sequence>
<dbReference type="Proteomes" id="UP001501444">
    <property type="component" value="Unassembled WGS sequence"/>
</dbReference>
<feature type="domain" description="HTH lacI-type" evidence="4">
    <location>
        <begin position="13"/>
        <end position="67"/>
    </location>
</feature>
<dbReference type="InterPro" id="IPR028082">
    <property type="entry name" value="Peripla_BP_I"/>
</dbReference>
<protein>
    <submittedName>
        <fullName evidence="5">LacI family DNA-binding transcriptional regulator</fullName>
    </submittedName>
</protein>
<dbReference type="CDD" id="cd01392">
    <property type="entry name" value="HTH_LacI"/>
    <property type="match status" value="1"/>
</dbReference>
<keyword evidence="1" id="KW-0805">Transcription regulation</keyword>
<dbReference type="InterPro" id="IPR010982">
    <property type="entry name" value="Lambda_DNA-bd_dom_sf"/>
</dbReference>
<reference evidence="6" key="1">
    <citation type="journal article" date="2019" name="Int. J. Syst. Evol. Microbiol.">
        <title>The Global Catalogue of Microorganisms (GCM) 10K type strain sequencing project: providing services to taxonomists for standard genome sequencing and annotation.</title>
        <authorList>
            <consortium name="The Broad Institute Genomics Platform"/>
            <consortium name="The Broad Institute Genome Sequencing Center for Infectious Disease"/>
            <person name="Wu L."/>
            <person name="Ma J."/>
        </authorList>
    </citation>
    <scope>NUCLEOTIDE SEQUENCE [LARGE SCALE GENOMIC DNA]</scope>
    <source>
        <strain evidence="6">JCM 3272</strain>
    </source>
</reference>
<accession>A0ABP5TBH0</accession>
<proteinExistence type="predicted"/>
<organism evidence="5 6">
    <name type="scientific">Dactylosporangium salmoneum</name>
    <dbReference type="NCBI Taxonomy" id="53361"/>
    <lineage>
        <taxon>Bacteria</taxon>
        <taxon>Bacillati</taxon>
        <taxon>Actinomycetota</taxon>
        <taxon>Actinomycetes</taxon>
        <taxon>Micromonosporales</taxon>
        <taxon>Micromonosporaceae</taxon>
        <taxon>Dactylosporangium</taxon>
    </lineage>
</organism>
<keyword evidence="6" id="KW-1185">Reference proteome</keyword>
<dbReference type="PANTHER" id="PTHR30146">
    <property type="entry name" value="LACI-RELATED TRANSCRIPTIONAL REPRESSOR"/>
    <property type="match status" value="1"/>
</dbReference>
<dbReference type="RefSeq" id="WP_344613745.1">
    <property type="nucleotide sequence ID" value="NZ_BAAARV010000027.1"/>
</dbReference>
<dbReference type="EMBL" id="BAAARV010000027">
    <property type="protein sequence ID" value="GAA2348996.1"/>
    <property type="molecule type" value="Genomic_DNA"/>
</dbReference>
<evidence type="ECO:0000313" key="6">
    <source>
        <dbReference type="Proteomes" id="UP001501444"/>
    </source>
</evidence>
<dbReference type="PROSITE" id="PS00356">
    <property type="entry name" value="HTH_LACI_1"/>
    <property type="match status" value="1"/>
</dbReference>
<dbReference type="GO" id="GO:0003677">
    <property type="term" value="F:DNA binding"/>
    <property type="evidence" value="ECO:0007669"/>
    <property type="project" value="UniProtKB-KW"/>
</dbReference>
<dbReference type="Pfam" id="PF00532">
    <property type="entry name" value="Peripla_BP_1"/>
    <property type="match status" value="1"/>
</dbReference>
<dbReference type="Pfam" id="PF00356">
    <property type="entry name" value="LacI"/>
    <property type="match status" value="1"/>
</dbReference>
<gene>
    <name evidence="5" type="ORF">GCM10010170_037960</name>
</gene>
<dbReference type="Gene3D" id="3.40.50.2300">
    <property type="match status" value="2"/>
</dbReference>
<evidence type="ECO:0000313" key="5">
    <source>
        <dbReference type="EMBL" id="GAA2348996.1"/>
    </source>
</evidence>
<dbReference type="CDD" id="cd06267">
    <property type="entry name" value="PBP1_LacI_sugar_binding-like"/>
    <property type="match status" value="1"/>
</dbReference>
<evidence type="ECO:0000256" key="3">
    <source>
        <dbReference type="ARBA" id="ARBA00023163"/>
    </source>
</evidence>
<comment type="caution">
    <text evidence="5">The sequence shown here is derived from an EMBL/GenBank/DDBJ whole genome shotgun (WGS) entry which is preliminary data.</text>
</comment>
<dbReference type="PANTHER" id="PTHR30146:SF109">
    <property type="entry name" value="HTH-TYPE TRANSCRIPTIONAL REGULATOR GALS"/>
    <property type="match status" value="1"/>
</dbReference>
<evidence type="ECO:0000259" key="4">
    <source>
        <dbReference type="PROSITE" id="PS50932"/>
    </source>
</evidence>
<keyword evidence="3" id="KW-0804">Transcription</keyword>
<evidence type="ECO:0000256" key="2">
    <source>
        <dbReference type="ARBA" id="ARBA00023125"/>
    </source>
</evidence>
<keyword evidence="2 5" id="KW-0238">DNA-binding</keyword>
<name>A0ABP5TBH0_9ACTN</name>
<dbReference type="Gene3D" id="1.10.260.40">
    <property type="entry name" value="lambda repressor-like DNA-binding domains"/>
    <property type="match status" value="1"/>
</dbReference>
<dbReference type="PROSITE" id="PS50932">
    <property type="entry name" value="HTH_LACI_2"/>
    <property type="match status" value="1"/>
</dbReference>
<dbReference type="SUPFAM" id="SSF53822">
    <property type="entry name" value="Periplasmic binding protein-like I"/>
    <property type="match status" value="1"/>
</dbReference>
<dbReference type="SUPFAM" id="SSF47413">
    <property type="entry name" value="lambda repressor-like DNA-binding domains"/>
    <property type="match status" value="1"/>
</dbReference>
<dbReference type="InterPro" id="IPR001761">
    <property type="entry name" value="Peripla_BP/Lac1_sug-bd_dom"/>
</dbReference>
<dbReference type="SMART" id="SM00354">
    <property type="entry name" value="HTH_LACI"/>
    <property type="match status" value="1"/>
</dbReference>
<dbReference type="InterPro" id="IPR000843">
    <property type="entry name" value="HTH_LacI"/>
</dbReference>